<feature type="transmembrane region" description="Helical" evidence="1">
    <location>
        <begin position="183"/>
        <end position="207"/>
    </location>
</feature>
<keyword evidence="1" id="KW-0812">Transmembrane</keyword>
<dbReference type="InterPro" id="IPR001810">
    <property type="entry name" value="F-box_dom"/>
</dbReference>
<dbReference type="Pfam" id="PF12937">
    <property type="entry name" value="F-box-like"/>
    <property type="match status" value="1"/>
</dbReference>
<reference evidence="3" key="1">
    <citation type="journal article" date="2022" name="bioRxiv">
        <title>Genomics of Preaxostyla Flagellates Illuminates Evolutionary Transitions and the Path Towards Mitochondrial Loss.</title>
        <authorList>
            <person name="Novak L.V.F."/>
            <person name="Treitli S.C."/>
            <person name="Pyrih J."/>
            <person name="Halakuc P."/>
            <person name="Pipaliya S.V."/>
            <person name="Vacek V."/>
            <person name="Brzon O."/>
            <person name="Soukal P."/>
            <person name="Eme L."/>
            <person name="Dacks J.B."/>
            <person name="Karnkowska A."/>
            <person name="Elias M."/>
            <person name="Hampl V."/>
        </authorList>
    </citation>
    <scope>NUCLEOTIDE SEQUENCE</scope>
    <source>
        <strain evidence="3">RCP-MX</strain>
    </source>
</reference>
<sequence length="418" mass="46465">MRTTQSLFSRLPDELILSIFSFVPASSLPQLAGVCRHWKGVAFSEELWGRLVYRDVPQLQAKMWLPATTFLPISEYSSREASPPQAYGLCDTGFISTYRVYHTSCKQVRKEAIRAPLVRFCQTFLLVFLVTVPLMLATLLTTLAVDGYLGYMMATIPALFWVASVSSWASWKLLSSSGQPRGAGVRVLVVFFLDSYPLACWILPALSADGFIPDWAGRIPHMVFCAPFLLIPFGCALYWAIFHNLPWPIRAPFILTCTSLGVFGSAWIALTHLKGAGLVEWPWSLCLAPLWMAVLLLECLVYLHLAPLRRWVAVPIGMTTLLAVLYGLKKDGVLPGLATLWVGVPLQILLLYLLCAGCCACIFEPGRSFLQMWRDRLPTLSELSVATVRQAMSTENTPAGTTFRWAAERDPLLEAQAP</sequence>
<name>A0ABQ8UUC4_9EUKA</name>
<dbReference type="InterPro" id="IPR036047">
    <property type="entry name" value="F-box-like_dom_sf"/>
</dbReference>
<comment type="caution">
    <text evidence="3">The sequence shown here is derived from an EMBL/GenBank/DDBJ whole genome shotgun (WGS) entry which is preliminary data.</text>
</comment>
<dbReference type="Gene3D" id="1.20.1280.50">
    <property type="match status" value="1"/>
</dbReference>
<feature type="transmembrane region" description="Helical" evidence="1">
    <location>
        <begin position="282"/>
        <end position="303"/>
    </location>
</feature>
<protein>
    <recommendedName>
        <fullName evidence="2">F-box domain-containing protein</fullName>
    </recommendedName>
</protein>
<dbReference type="SUPFAM" id="SSF81383">
    <property type="entry name" value="F-box domain"/>
    <property type="match status" value="1"/>
</dbReference>
<dbReference type="SMART" id="SM00256">
    <property type="entry name" value="FBOX"/>
    <property type="match status" value="1"/>
</dbReference>
<keyword evidence="1" id="KW-0472">Membrane</keyword>
<feature type="transmembrane region" description="Helical" evidence="1">
    <location>
        <begin position="310"/>
        <end position="328"/>
    </location>
</feature>
<feature type="domain" description="F-box" evidence="2">
    <location>
        <begin position="5"/>
        <end position="51"/>
    </location>
</feature>
<dbReference type="PROSITE" id="PS50181">
    <property type="entry name" value="FBOX"/>
    <property type="match status" value="1"/>
</dbReference>
<evidence type="ECO:0000256" key="1">
    <source>
        <dbReference type="SAM" id="Phobius"/>
    </source>
</evidence>
<proteinExistence type="predicted"/>
<evidence type="ECO:0000313" key="4">
    <source>
        <dbReference type="Proteomes" id="UP001141327"/>
    </source>
</evidence>
<organism evidence="3 4">
    <name type="scientific">Paratrimastix pyriformis</name>
    <dbReference type="NCBI Taxonomy" id="342808"/>
    <lineage>
        <taxon>Eukaryota</taxon>
        <taxon>Metamonada</taxon>
        <taxon>Preaxostyla</taxon>
        <taxon>Paratrimastigidae</taxon>
        <taxon>Paratrimastix</taxon>
    </lineage>
</organism>
<evidence type="ECO:0000259" key="2">
    <source>
        <dbReference type="PROSITE" id="PS50181"/>
    </source>
</evidence>
<feature type="transmembrane region" description="Helical" evidence="1">
    <location>
        <begin position="151"/>
        <end position="171"/>
    </location>
</feature>
<feature type="transmembrane region" description="Helical" evidence="1">
    <location>
        <begin position="219"/>
        <end position="241"/>
    </location>
</feature>
<dbReference type="EMBL" id="JAPMOS010000004">
    <property type="protein sequence ID" value="KAJ4462142.1"/>
    <property type="molecule type" value="Genomic_DNA"/>
</dbReference>
<dbReference type="Proteomes" id="UP001141327">
    <property type="component" value="Unassembled WGS sequence"/>
</dbReference>
<evidence type="ECO:0000313" key="3">
    <source>
        <dbReference type="EMBL" id="KAJ4462142.1"/>
    </source>
</evidence>
<accession>A0ABQ8UUC4</accession>
<feature type="transmembrane region" description="Helical" evidence="1">
    <location>
        <begin position="340"/>
        <end position="363"/>
    </location>
</feature>
<keyword evidence="4" id="KW-1185">Reference proteome</keyword>
<keyword evidence="1" id="KW-1133">Transmembrane helix</keyword>
<feature type="transmembrane region" description="Helical" evidence="1">
    <location>
        <begin position="253"/>
        <end position="270"/>
    </location>
</feature>
<gene>
    <name evidence="3" type="ORF">PAPYR_1322</name>
</gene>
<feature type="transmembrane region" description="Helical" evidence="1">
    <location>
        <begin position="124"/>
        <end position="145"/>
    </location>
</feature>